<evidence type="ECO:0000313" key="5">
    <source>
        <dbReference type="Proteomes" id="UP001592531"/>
    </source>
</evidence>
<dbReference type="RefSeq" id="WP_380538065.1">
    <property type="nucleotide sequence ID" value="NZ_JBHFAB010000015.1"/>
</dbReference>
<feature type="domain" description="Golvesin/Xly CBD-like" evidence="3">
    <location>
        <begin position="948"/>
        <end position="1026"/>
    </location>
</feature>
<keyword evidence="2" id="KW-0732">Signal</keyword>
<protein>
    <submittedName>
        <fullName evidence="4">Tat pathway signal protein</fullName>
    </submittedName>
</protein>
<organism evidence="4 5">
    <name type="scientific">Streptacidiphilus cavernicola</name>
    <dbReference type="NCBI Taxonomy" id="3342716"/>
    <lineage>
        <taxon>Bacteria</taxon>
        <taxon>Bacillati</taxon>
        <taxon>Actinomycetota</taxon>
        <taxon>Actinomycetes</taxon>
        <taxon>Kitasatosporales</taxon>
        <taxon>Streptomycetaceae</taxon>
        <taxon>Streptacidiphilus</taxon>
    </lineage>
</organism>
<evidence type="ECO:0000256" key="2">
    <source>
        <dbReference type="SAM" id="SignalP"/>
    </source>
</evidence>
<feature type="region of interest" description="Disordered" evidence="1">
    <location>
        <begin position="1043"/>
        <end position="1065"/>
    </location>
</feature>
<proteinExistence type="predicted"/>
<dbReference type="Proteomes" id="UP001592531">
    <property type="component" value="Unassembled WGS sequence"/>
</dbReference>
<dbReference type="Pfam" id="PF25275">
    <property type="entry name" value="Golvesin_C"/>
    <property type="match status" value="1"/>
</dbReference>
<evidence type="ECO:0000256" key="1">
    <source>
        <dbReference type="SAM" id="MobiDB-lite"/>
    </source>
</evidence>
<comment type="caution">
    <text evidence="4">The sequence shown here is derived from an EMBL/GenBank/DDBJ whole genome shotgun (WGS) entry which is preliminary data.</text>
</comment>
<dbReference type="InterPro" id="IPR033803">
    <property type="entry name" value="CBD-like_Golvesin-Xly"/>
</dbReference>
<evidence type="ECO:0000259" key="3">
    <source>
        <dbReference type="Pfam" id="PF25275"/>
    </source>
</evidence>
<sequence>MTGVAALAAAAVVGGLIQGPTAVASPASAVKAAPAAKPSSGPGVKNPDSVLGKGWKASSDRAVTSAADSDGLHLLVADSKDAYAWRTAAVLAEPGMPADSWIGNQCVIDASHAAVVYAPRSFTNQQDLMLGGAFAAVVNLDTGAVTKLPFTASLAYFDPTCNPSTHTAVFTAYRDDKTRLVTVNSAGAQVADTSAAGQVTSAVPVADGAVAALGNRLVHISRAGKATTLTATDSVPYDIRPTGKDTRGKDSFGFLDHKGQSTAHAKVWKNGKVATVATGALDALSLQQAGTGTVFLAGHPKGTPKTAGTGITAVAAGPDADVSSQGRLAVDPVLTPGVEAGLANIADAGRDFAASAAKTAPTPQPAAVAPVTANGPLTLTATATATGKKVTETVVPTTGAKADAAHAASGLALSPALGGTAADAGSSAGSSTGTGAAKQKALTTDAVTDDHNPVDTGRWCSVPRNDISEQALQPTPNQVEWAVDMAVRGDLNASWVSQGGWRTQIGLGTVDPQALFPSPTLAGGGRIPAQVELGVLAQESNLWQAESGAVPGQMGNPLASVAGFYGHTGTDPAQYWKIDWTKSDCGYGVGQVTDGMRLAGHEKPGETSLSPTVQKAVALDYTVNVAASLQILADKWNEIHTAGQTMTINNDDASKPENWFAAIWNYNSGFNPPGSSGGAWGLGWYNNPANPIYPPTRLAFMDTSLDALANHDAAHPQDWPYEEKVMGWAAWSIDTGHSYATSGRQDWPGESGFSSAGFEPAWWLTAGDRSAIKPPLSTFCDASNACDVSNPPPCETQHIDGCDQLHWWNAANTTWKTDCADYCGHESIKYATLRAEPGRGTRLQYGQPDCSAPPAGALVVDSIPDGTPTWSDCGDATSSGNFQFTFYPDSDGNYEAKGDLHQIGGGYQGHFWYAHDRSADHLGGDGGPMTVLGDWTLGSALPSSASEAQVYVHIPDTGGQTTQAIYQVVTPFGTVDKTISQSANESNKWVSLGAYRFNGQAPEVRLSNSNYIGTGDNDIAWDAVAFVPGNYDKMPDVTFPAAVPDAPDPDSPDDPVAITQASGSTPAALKSNAAVSGKSTAVPSVAPGHCSAASASGVTTCVTLAKATPAALAFAAKARQKSTSPTRQAQAGTGAVKQSATASADDSLCTDLAGGRNFTRFASCTGGLLGVNQYVDESLVASETFVMEQTTTLTVNNTQIQQTMSLTPYQATPDIGEVSLNVDFECRTDCTAPVPSWSSPPLWATFADQHTATATATSSWTQTTGSSLLDLSWVLSGTINGGATDTAGWYEPELTIRCDNTFNGKLAGCVFPKYTPTFNVNSKANPAAAALYWVLQQKLSNHPGSKAFNSPLHRLADTTLQTQNRNIMCKSAAAKWVKNPNTPTSSCDEYPFAASQESGGSLPGFGLTPGMLTGKDCVQIYSAPVGSAWQLYIDPNYPLPDWTINCGRGSIPLTQNTTEGGSLGRWSPTMRVMDGDAYYVNEPGFEGCNPDTVCAATP</sequence>
<feature type="signal peptide" evidence="2">
    <location>
        <begin position="1"/>
        <end position="24"/>
    </location>
</feature>
<gene>
    <name evidence="4" type="ORF">ACEZDE_21005</name>
</gene>
<feature type="compositionally biased region" description="Low complexity" evidence="1">
    <location>
        <begin position="418"/>
        <end position="437"/>
    </location>
</feature>
<feature type="chain" id="PRO_5046358828" evidence="2">
    <location>
        <begin position="25"/>
        <end position="1498"/>
    </location>
</feature>
<accession>A0ABV6W037</accession>
<feature type="region of interest" description="Disordered" evidence="1">
    <location>
        <begin position="418"/>
        <end position="454"/>
    </location>
</feature>
<name>A0ABV6W037_9ACTN</name>
<reference evidence="4 5" key="1">
    <citation type="submission" date="2024-09" db="EMBL/GenBank/DDBJ databases">
        <authorList>
            <person name="Lee S.D."/>
        </authorList>
    </citation>
    <scope>NUCLEOTIDE SEQUENCE [LARGE SCALE GENOMIC DNA]</scope>
    <source>
        <strain evidence="4 5">N8-3</strain>
    </source>
</reference>
<evidence type="ECO:0000313" key="4">
    <source>
        <dbReference type="EMBL" id="MFC1419092.1"/>
    </source>
</evidence>
<dbReference type="EMBL" id="JBHFAB010000015">
    <property type="protein sequence ID" value="MFC1419092.1"/>
    <property type="molecule type" value="Genomic_DNA"/>
</dbReference>
<keyword evidence="5" id="KW-1185">Reference proteome</keyword>